<dbReference type="SUPFAM" id="SSF55174">
    <property type="entry name" value="Alpha-L RNA-binding motif"/>
    <property type="match status" value="1"/>
</dbReference>
<dbReference type="EMBL" id="CP002351">
    <property type="protein sequence ID" value="AEH51299.1"/>
    <property type="molecule type" value="Genomic_DNA"/>
</dbReference>
<dbReference type="STRING" id="688269.Theth_1227"/>
<dbReference type="InterPro" id="IPR043129">
    <property type="entry name" value="ATPase_NBD"/>
</dbReference>
<organism evidence="3 4">
    <name type="scientific">Pseudothermotoga thermarum DSM 5069</name>
    <dbReference type="NCBI Taxonomy" id="688269"/>
    <lineage>
        <taxon>Bacteria</taxon>
        <taxon>Thermotogati</taxon>
        <taxon>Thermotogota</taxon>
        <taxon>Thermotogae</taxon>
        <taxon>Thermotogales</taxon>
        <taxon>Thermotogaceae</taxon>
        <taxon>Pseudothermotoga</taxon>
    </lineage>
</organism>
<keyword evidence="3" id="KW-0131">Cell cycle</keyword>
<dbReference type="GO" id="GO:0051301">
    <property type="term" value="P:cell division"/>
    <property type="evidence" value="ECO:0007669"/>
    <property type="project" value="UniProtKB-KW"/>
</dbReference>
<gene>
    <name evidence="3" type="ORF">Theth_1227</name>
</gene>
<dbReference type="eggNOG" id="COG0849">
    <property type="taxonomic scope" value="Bacteria"/>
</dbReference>
<reference evidence="3 4" key="1">
    <citation type="submission" date="2010-11" db="EMBL/GenBank/DDBJ databases">
        <title>The complete genome of Thermotoga thermarum DSM 5069.</title>
        <authorList>
            <consortium name="US DOE Joint Genome Institute (JGI-PGF)"/>
            <person name="Lucas S."/>
            <person name="Copeland A."/>
            <person name="Lapidus A."/>
            <person name="Bruce D."/>
            <person name="Goodwin L."/>
            <person name="Pitluck S."/>
            <person name="Kyrpides N."/>
            <person name="Mavromatis K."/>
            <person name="Ivanova N."/>
            <person name="Zeytun A."/>
            <person name="Brettin T."/>
            <person name="Detter J.C."/>
            <person name="Tapia R."/>
            <person name="Han C."/>
            <person name="Land M."/>
            <person name="Hauser L."/>
            <person name="Markowitz V."/>
            <person name="Cheng J.-F."/>
            <person name="Hugenholtz P."/>
            <person name="Woyke T."/>
            <person name="Wu D."/>
            <person name="Spring S."/>
            <person name="Schroeder M."/>
            <person name="Brambilla E."/>
            <person name="Klenk H.-P."/>
            <person name="Eisen J.A."/>
        </authorList>
    </citation>
    <scope>NUCLEOTIDE SEQUENCE [LARGE SCALE GENOMIC DNA]</scope>
    <source>
        <strain evidence="3 4">DSM 5069</strain>
    </source>
</reference>
<dbReference type="CDD" id="cd24004">
    <property type="entry name" value="ASKHA_NBD_PilM-like"/>
    <property type="match status" value="1"/>
</dbReference>
<dbReference type="GO" id="GO:0003723">
    <property type="term" value="F:RNA binding"/>
    <property type="evidence" value="ECO:0007669"/>
    <property type="project" value="UniProtKB-KW"/>
</dbReference>
<evidence type="ECO:0000313" key="3">
    <source>
        <dbReference type="EMBL" id="AEH51299.1"/>
    </source>
</evidence>
<dbReference type="HOGENOM" id="CLU_010661_1_0_0"/>
<protein>
    <submittedName>
        <fullName evidence="3">Cell division protein FtsA</fullName>
    </submittedName>
</protein>
<dbReference type="Pfam" id="PF14450">
    <property type="entry name" value="FtsA"/>
    <property type="match status" value="1"/>
</dbReference>
<dbReference type="SMART" id="SM00842">
    <property type="entry name" value="FtsA"/>
    <property type="match status" value="1"/>
</dbReference>
<evidence type="ECO:0000313" key="4">
    <source>
        <dbReference type="Proteomes" id="UP000006804"/>
    </source>
</evidence>
<dbReference type="InterPro" id="IPR050696">
    <property type="entry name" value="FtsA/MreB"/>
</dbReference>
<dbReference type="PROSITE" id="PS50889">
    <property type="entry name" value="S4"/>
    <property type="match status" value="1"/>
</dbReference>
<keyword evidence="1" id="KW-0694">RNA-binding</keyword>
<dbReference type="InterPro" id="IPR003494">
    <property type="entry name" value="SHS2_FtsA"/>
</dbReference>
<dbReference type="Gene3D" id="3.30.420.40">
    <property type="match status" value="2"/>
</dbReference>
<dbReference type="SUPFAM" id="SSF53067">
    <property type="entry name" value="Actin-like ATPase domain"/>
    <property type="match status" value="2"/>
</dbReference>
<dbReference type="PANTHER" id="PTHR32432:SF3">
    <property type="entry name" value="ETHANOLAMINE UTILIZATION PROTEIN EUTJ"/>
    <property type="match status" value="1"/>
</dbReference>
<dbReference type="CDD" id="cd00165">
    <property type="entry name" value="S4"/>
    <property type="match status" value="1"/>
</dbReference>
<dbReference type="KEGG" id="tta:Theth_1227"/>
<keyword evidence="4" id="KW-1185">Reference proteome</keyword>
<sequence length="686" mass="76842">MTVFALDIGTRKVTGIIGYMDEDEILHVLDFETIEHPYRYMLDGQIHNIEGVAKVISTIKKRLEERNEVKLEEVAVAVAGRFLKTVTCELEMDVPMDFVDSDFVKQLELLALSKIPLSDQDGLELQCVGYSAVEYKLDGLWMKSLVGHRGKKAYVKVVAALLPNQVVDAMISTLKKVGLKPTFMTLEPIAALEITVPEDLRILNIALVDIGAGTSDIAISKAGFIVGYEMVPMAGDEITEALAQNYLLDFQAAEQLKRNLDSFESVETVTVTDKKVKIDREEAFKVIKPTVEVIAKQIAEKIVKLNNGSPSVVFLVGGGSKLSILRKELANCLQIPEERVSLKSVEQIQKVKSHKQGFVGSEYVTVSGIAYMAASGSGSIYDMVEINGQKVKLLRIGQGQTVLHALLQNGFNLSEIFGDFKPPITFKLNGEIITIPQRKLGGLKVFVNGVETPLYRRLKTGDVVITEKNNTEDDEQVLLSRYVKPYVAIVDGKEFAIVTPKVYVNGQVLEDLNYQIQEGDIVEVEKMDATELMKRFEENLQVVQFYLNGEKKQVKKHKLRLVEVKEDESQIKVIFQTEPVKIQDVIEDSKPIKIKLNGEEIILNRKNNLVVVNGNYVPVETPLEEGMEILFEPYKPIVADVLTMLNINPRRIKNYTLLVNGQKASFVQELKEGDEVTFQFEEKTED</sequence>
<name>F7YX96_9THEM</name>
<dbReference type="RefSeq" id="WP_013932518.1">
    <property type="nucleotide sequence ID" value="NC_015707.1"/>
</dbReference>
<proteinExistence type="predicted"/>
<evidence type="ECO:0000259" key="2">
    <source>
        <dbReference type="SMART" id="SM00842"/>
    </source>
</evidence>
<evidence type="ECO:0000256" key="1">
    <source>
        <dbReference type="PROSITE-ProRule" id="PRU00182"/>
    </source>
</evidence>
<dbReference type="PATRIC" id="fig|688269.3.peg.1264"/>
<dbReference type="Proteomes" id="UP000006804">
    <property type="component" value="Chromosome"/>
</dbReference>
<feature type="domain" description="SHS2" evidence="2">
    <location>
        <begin position="3"/>
        <end position="195"/>
    </location>
</feature>
<keyword evidence="3" id="KW-0132">Cell division</keyword>
<dbReference type="PANTHER" id="PTHR32432">
    <property type="entry name" value="CELL DIVISION PROTEIN FTSA-RELATED"/>
    <property type="match status" value="1"/>
</dbReference>
<accession>F7YX96</accession>
<dbReference type="AlphaFoldDB" id="F7YX96"/>